<reference evidence="2" key="1">
    <citation type="submission" date="2021-01" db="EMBL/GenBank/DDBJ databases">
        <authorList>
            <person name="Kaushik A."/>
        </authorList>
    </citation>
    <scope>NUCLEOTIDE SEQUENCE</scope>
    <source>
        <strain evidence="2">AG6-10EEA</strain>
    </source>
</reference>
<dbReference type="AlphaFoldDB" id="A0A8H3C3P2"/>
<proteinExistence type="predicted"/>
<comment type="caution">
    <text evidence="2">The sequence shown here is derived from an EMBL/GenBank/DDBJ whole genome shotgun (WGS) entry which is preliminary data.</text>
</comment>
<organism evidence="2 3">
    <name type="scientific">Rhizoctonia solani</name>
    <dbReference type="NCBI Taxonomy" id="456999"/>
    <lineage>
        <taxon>Eukaryota</taxon>
        <taxon>Fungi</taxon>
        <taxon>Dikarya</taxon>
        <taxon>Basidiomycota</taxon>
        <taxon>Agaricomycotina</taxon>
        <taxon>Agaricomycetes</taxon>
        <taxon>Cantharellales</taxon>
        <taxon>Ceratobasidiaceae</taxon>
        <taxon>Rhizoctonia</taxon>
    </lineage>
</organism>
<dbReference type="Proteomes" id="UP000663853">
    <property type="component" value="Unassembled WGS sequence"/>
</dbReference>
<gene>
    <name evidence="2" type="ORF">RDB_LOCUS78625</name>
</gene>
<evidence type="ECO:0000313" key="2">
    <source>
        <dbReference type="EMBL" id="CAE6474089.1"/>
    </source>
</evidence>
<evidence type="ECO:0000313" key="3">
    <source>
        <dbReference type="Proteomes" id="UP000663853"/>
    </source>
</evidence>
<sequence>MESVRVFRSGETLISPPHLPTYLSDTYDLKPIVGKPADEDVKVIHAVIRSLNAMAHVPALYNPDLSMRLSQHLFGAQMAVYRADYSISLLPGEKSVYTPPKLPWHITDTLNQVVGAPSDEEVKSVQSAVRAVEDQANNPKLFDANLNMNLSQHLFNLQFARYMHDSGQGSFTSEDEIVPRSMPHSTEGANDCLNNTDAPKPENSSHAPSEIVQLGETAKEIKSILLETKDVLGNMNQVLRLTRASSTIGTFGDKVSNVSVIHSDPVNQHGMLATECGLPLLRYWLRFSGAPSHYALWLGDGDLAGYLRFFDIGSDLIAPESAEKPKLIGGKVDEATSLLLKHVGLGY</sequence>
<accession>A0A8H3C3P2</accession>
<feature type="region of interest" description="Disordered" evidence="1">
    <location>
        <begin position="182"/>
        <end position="208"/>
    </location>
</feature>
<name>A0A8H3C3P2_9AGAM</name>
<protein>
    <submittedName>
        <fullName evidence="2">Uncharacterized protein</fullName>
    </submittedName>
</protein>
<evidence type="ECO:0000256" key="1">
    <source>
        <dbReference type="SAM" id="MobiDB-lite"/>
    </source>
</evidence>
<feature type="compositionally biased region" description="Polar residues" evidence="1">
    <location>
        <begin position="183"/>
        <end position="207"/>
    </location>
</feature>
<dbReference type="EMBL" id="CAJMXA010001996">
    <property type="protein sequence ID" value="CAE6474089.1"/>
    <property type="molecule type" value="Genomic_DNA"/>
</dbReference>